<evidence type="ECO:0000313" key="3">
    <source>
        <dbReference type="EMBL" id="MFC0866400.1"/>
    </source>
</evidence>
<dbReference type="Pfam" id="PF01447">
    <property type="entry name" value="Peptidase_M4"/>
    <property type="match status" value="1"/>
</dbReference>
<evidence type="ECO:0000313" key="4">
    <source>
        <dbReference type="Proteomes" id="UP001589870"/>
    </source>
</evidence>
<dbReference type="InterPro" id="IPR025711">
    <property type="entry name" value="PepSY"/>
</dbReference>
<dbReference type="InterPro" id="IPR050728">
    <property type="entry name" value="Zinc_Metalloprotease_M4"/>
</dbReference>
<dbReference type="PANTHER" id="PTHR33794:SF1">
    <property type="entry name" value="BACILLOLYSIN"/>
    <property type="match status" value="1"/>
</dbReference>
<feature type="non-terminal residue" evidence="3">
    <location>
        <position position="212"/>
    </location>
</feature>
<sequence length="212" mass="22728">MNVSPKATVKADAAAATARAELATVEDTKTPELLVHATTKTPRLAWEVVVTGTSKKNIPSVLHVYVDARTGKVIDAWDEVREGTGRGALVGQVNIDTGRSGSSYTMTDPNRPGLQCGGQNGAAYTKSSDSWGNGSGTDLETACVDAMYAAQKEWDMLRDWLGRNGHSGSGRSFSMRVGLNAVNAYWYGSYTAFGYNQNRTNQLTSMDVVGHE</sequence>
<organism evidence="3 4">
    <name type="scientific">Sphaerimonospora cavernae</name>
    <dbReference type="NCBI Taxonomy" id="1740611"/>
    <lineage>
        <taxon>Bacteria</taxon>
        <taxon>Bacillati</taxon>
        <taxon>Actinomycetota</taxon>
        <taxon>Actinomycetes</taxon>
        <taxon>Streptosporangiales</taxon>
        <taxon>Streptosporangiaceae</taxon>
        <taxon>Sphaerimonospora</taxon>
    </lineage>
</organism>
<dbReference type="PANTHER" id="PTHR33794">
    <property type="entry name" value="BACILLOLYSIN"/>
    <property type="match status" value="1"/>
</dbReference>
<proteinExistence type="predicted"/>
<dbReference type="Pfam" id="PF03413">
    <property type="entry name" value="PepSY"/>
    <property type="match status" value="1"/>
</dbReference>
<dbReference type="SUPFAM" id="SSF55486">
    <property type="entry name" value="Metalloproteases ('zincins'), catalytic domain"/>
    <property type="match status" value="1"/>
</dbReference>
<gene>
    <name evidence="3" type="ORF">ACFHYQ_29315</name>
</gene>
<dbReference type="Proteomes" id="UP001589870">
    <property type="component" value="Unassembled WGS sequence"/>
</dbReference>
<dbReference type="EMBL" id="JBHMQT010000079">
    <property type="protein sequence ID" value="MFC0866400.1"/>
    <property type="molecule type" value="Genomic_DNA"/>
</dbReference>
<dbReference type="Gene3D" id="3.10.450.40">
    <property type="match status" value="1"/>
</dbReference>
<dbReference type="InterPro" id="IPR013856">
    <property type="entry name" value="Peptidase_M4_domain"/>
</dbReference>
<name>A0ABV6UDY2_9ACTN</name>
<protein>
    <submittedName>
        <fullName evidence="3">PepSY domain-containing protein</fullName>
    </submittedName>
</protein>
<evidence type="ECO:0000259" key="2">
    <source>
        <dbReference type="Pfam" id="PF03413"/>
    </source>
</evidence>
<evidence type="ECO:0000259" key="1">
    <source>
        <dbReference type="Pfam" id="PF01447"/>
    </source>
</evidence>
<accession>A0ABV6UDY2</accession>
<reference evidence="3 4" key="1">
    <citation type="submission" date="2024-09" db="EMBL/GenBank/DDBJ databases">
        <authorList>
            <person name="Sun Q."/>
            <person name="Mori K."/>
        </authorList>
    </citation>
    <scope>NUCLEOTIDE SEQUENCE [LARGE SCALE GENOMIC DNA]</scope>
    <source>
        <strain evidence="3 4">TBRC 1851</strain>
    </source>
</reference>
<feature type="domain" description="Peptidase M4" evidence="1">
    <location>
        <begin position="83"/>
        <end position="212"/>
    </location>
</feature>
<dbReference type="Gene3D" id="3.10.170.10">
    <property type="match status" value="1"/>
</dbReference>
<comment type="caution">
    <text evidence="3">The sequence shown here is derived from an EMBL/GenBank/DDBJ whole genome shotgun (WGS) entry which is preliminary data.</text>
</comment>
<keyword evidence="4" id="KW-1185">Reference proteome</keyword>
<feature type="domain" description="PepSY" evidence="2">
    <location>
        <begin position="16"/>
        <end position="77"/>
    </location>
</feature>